<name>A0A816RXR8_BRANA</name>
<dbReference type="Proteomes" id="UP001295469">
    <property type="component" value="Chromosome C01"/>
</dbReference>
<sequence>MYGFINKYWLFVVVILLSLCLLNLCICRLKFMVCFHGQLEALRCLYGHVFG</sequence>
<dbReference type="EMBL" id="HG994365">
    <property type="protein sequence ID" value="CAF2078727.1"/>
    <property type="molecule type" value="Genomic_DNA"/>
</dbReference>
<organism evidence="1">
    <name type="scientific">Brassica napus</name>
    <name type="common">Rape</name>
    <dbReference type="NCBI Taxonomy" id="3708"/>
    <lineage>
        <taxon>Eukaryota</taxon>
        <taxon>Viridiplantae</taxon>
        <taxon>Streptophyta</taxon>
        <taxon>Embryophyta</taxon>
        <taxon>Tracheophyta</taxon>
        <taxon>Spermatophyta</taxon>
        <taxon>Magnoliopsida</taxon>
        <taxon>eudicotyledons</taxon>
        <taxon>Gunneridae</taxon>
        <taxon>Pentapetalae</taxon>
        <taxon>rosids</taxon>
        <taxon>malvids</taxon>
        <taxon>Brassicales</taxon>
        <taxon>Brassicaceae</taxon>
        <taxon>Brassiceae</taxon>
        <taxon>Brassica</taxon>
    </lineage>
</organism>
<proteinExistence type="predicted"/>
<evidence type="ECO:0000313" key="1">
    <source>
        <dbReference type="EMBL" id="CAF2078727.1"/>
    </source>
</evidence>
<protein>
    <submittedName>
        <fullName evidence="1">(rape) hypothetical protein</fullName>
    </submittedName>
</protein>
<dbReference type="AlphaFoldDB" id="A0A816RXR8"/>
<accession>A0A816RXR8</accession>
<gene>
    <name evidence="1" type="ORF">DARMORV10_C01P49240.1</name>
</gene>
<reference evidence="1" key="1">
    <citation type="submission" date="2021-01" db="EMBL/GenBank/DDBJ databases">
        <authorList>
            <consortium name="Genoscope - CEA"/>
            <person name="William W."/>
        </authorList>
    </citation>
    <scope>NUCLEOTIDE SEQUENCE</scope>
</reference>